<dbReference type="PANTHER" id="PTHR13710:SF105">
    <property type="entry name" value="ATP-DEPENDENT DNA HELICASE Q1"/>
    <property type="match status" value="1"/>
</dbReference>
<dbReference type="GO" id="GO:0043590">
    <property type="term" value="C:bacterial nucleoid"/>
    <property type="evidence" value="ECO:0007669"/>
    <property type="project" value="TreeGrafter"/>
</dbReference>
<evidence type="ECO:0000256" key="13">
    <source>
        <dbReference type="ARBA" id="ARBA00044550"/>
    </source>
</evidence>
<dbReference type="Gene3D" id="1.10.150.80">
    <property type="entry name" value="HRDC domain"/>
    <property type="match status" value="1"/>
</dbReference>
<comment type="similarity">
    <text evidence="2">Belongs to the helicase family. RecQ subfamily.</text>
</comment>
<evidence type="ECO:0000256" key="14">
    <source>
        <dbReference type="SAM" id="MobiDB-lite"/>
    </source>
</evidence>
<evidence type="ECO:0000256" key="7">
    <source>
        <dbReference type="ARBA" id="ARBA00022840"/>
    </source>
</evidence>
<feature type="domain" description="HRDC" evidence="15">
    <location>
        <begin position="506"/>
        <end position="584"/>
    </location>
</feature>
<evidence type="ECO:0000259" key="16">
    <source>
        <dbReference type="PROSITE" id="PS51192"/>
    </source>
</evidence>
<dbReference type="SUPFAM" id="SSF47819">
    <property type="entry name" value="HRDC-like"/>
    <property type="match status" value="1"/>
</dbReference>
<dbReference type="SMART" id="SM00487">
    <property type="entry name" value="DEXDc"/>
    <property type="match status" value="1"/>
</dbReference>
<evidence type="ECO:0000259" key="17">
    <source>
        <dbReference type="PROSITE" id="PS51194"/>
    </source>
</evidence>
<keyword evidence="8" id="KW-0238">DNA-binding</keyword>
<accession>A0A0K1PF53</accession>
<dbReference type="GO" id="GO:0046872">
    <property type="term" value="F:metal ion binding"/>
    <property type="evidence" value="ECO:0007669"/>
    <property type="project" value="UniProtKB-KW"/>
</dbReference>
<keyword evidence="4" id="KW-0547">Nucleotide-binding</keyword>
<dbReference type="GO" id="GO:0006310">
    <property type="term" value="P:DNA recombination"/>
    <property type="evidence" value="ECO:0007669"/>
    <property type="project" value="InterPro"/>
</dbReference>
<dbReference type="GO" id="GO:0030894">
    <property type="term" value="C:replisome"/>
    <property type="evidence" value="ECO:0007669"/>
    <property type="project" value="TreeGrafter"/>
</dbReference>
<dbReference type="EC" id="5.6.2.4" evidence="11"/>
<organism evidence="18 19">
    <name type="scientific">Vulgatibacter incomptus</name>
    <dbReference type="NCBI Taxonomy" id="1391653"/>
    <lineage>
        <taxon>Bacteria</taxon>
        <taxon>Pseudomonadati</taxon>
        <taxon>Myxococcota</taxon>
        <taxon>Myxococcia</taxon>
        <taxon>Myxococcales</taxon>
        <taxon>Cystobacterineae</taxon>
        <taxon>Vulgatibacteraceae</taxon>
        <taxon>Vulgatibacter</taxon>
    </lineage>
</organism>
<dbReference type="CDD" id="cd17920">
    <property type="entry name" value="DEXHc_RecQ"/>
    <property type="match status" value="1"/>
</dbReference>
<sequence length="584" mass="64146">MEPSHAEIAGALERHFGFAGFRPGQEAVVRSVLAGKPTVAVMPTGAGKSLCYQLPALLLPGTALIVSPLVALMKDQVDSLSARGIPATFINSSIDDAEKARRLDAVRRGAFKLVYVAPERFRSAAFVEAIREIEISLYAVDEAHCISQWGHDFRPDYTRLGQVRWVLRPPRTLALTATATPEVRDDIVRVLRLKDPKVSVAGFDRPNLFFEVAKVANEHEKLGRIVRSCRDGGGVVYCATRRDVEKVAGMLDGRGIRSFAYHAGMGDDDRRRIQDAFMAQDDAVVCATNAFGMGVDKPTIRFVAHFAIPKAIEAYYQEAGRAGRDGRPARAVLLFNHADVYLQERLVEANHPSAAMVRDVWKHLRTMGDGELPIGERQVAAAVSASPLQVGSAIKHLERAGHLQRSARGLVVLEPGLEDDELRVDFDGIAARRQRELQMVRRMSSYAYHEGCRRSYLLHYFGDEPVPCSGCDVCNGPSEPPVEELAPAPASRRGRKDRPTAANDEGPYDGEVFAALKELRLSLAKAEGVPPYVVFHDRALRAFARALPQTEEAFLSVAGAGPTKWERYGPHILATISQARRSSD</sequence>
<dbReference type="FunFam" id="3.40.50.300:FF:001389">
    <property type="entry name" value="ATP-dependent DNA helicase RecQ"/>
    <property type="match status" value="1"/>
</dbReference>
<keyword evidence="9" id="KW-0413">Isomerase</keyword>
<dbReference type="InterPro" id="IPR032284">
    <property type="entry name" value="RecQ_Zn-bd"/>
</dbReference>
<evidence type="ECO:0000256" key="12">
    <source>
        <dbReference type="ARBA" id="ARBA00044535"/>
    </source>
</evidence>
<dbReference type="InterPro" id="IPR014001">
    <property type="entry name" value="Helicase_ATP-bd"/>
</dbReference>
<dbReference type="InterPro" id="IPR010997">
    <property type="entry name" value="HRDC-like_sf"/>
</dbReference>
<dbReference type="KEGG" id="vin:AKJ08_2537"/>
<dbReference type="InterPro" id="IPR002121">
    <property type="entry name" value="HRDC_dom"/>
</dbReference>
<dbReference type="InterPro" id="IPR011545">
    <property type="entry name" value="DEAD/DEAH_box_helicase_dom"/>
</dbReference>
<feature type="region of interest" description="Disordered" evidence="14">
    <location>
        <begin position="479"/>
        <end position="507"/>
    </location>
</feature>
<dbReference type="SUPFAM" id="SSF52540">
    <property type="entry name" value="P-loop containing nucleoside triphosphate hydrolases"/>
    <property type="match status" value="1"/>
</dbReference>
<dbReference type="Gene3D" id="1.10.10.10">
    <property type="entry name" value="Winged helix-like DNA-binding domain superfamily/Winged helix DNA-binding domain"/>
    <property type="match status" value="1"/>
</dbReference>
<dbReference type="Proteomes" id="UP000055590">
    <property type="component" value="Chromosome"/>
</dbReference>
<dbReference type="InterPro" id="IPR001650">
    <property type="entry name" value="Helicase_C-like"/>
</dbReference>
<evidence type="ECO:0000256" key="4">
    <source>
        <dbReference type="ARBA" id="ARBA00022741"/>
    </source>
</evidence>
<evidence type="ECO:0000256" key="9">
    <source>
        <dbReference type="ARBA" id="ARBA00023235"/>
    </source>
</evidence>
<dbReference type="EMBL" id="CP012332">
    <property type="protein sequence ID" value="AKU92150.1"/>
    <property type="molecule type" value="Genomic_DNA"/>
</dbReference>
<dbReference type="NCBIfam" id="TIGR00614">
    <property type="entry name" value="recQ_fam"/>
    <property type="match status" value="1"/>
</dbReference>
<evidence type="ECO:0000256" key="1">
    <source>
        <dbReference type="ARBA" id="ARBA00001946"/>
    </source>
</evidence>
<dbReference type="InterPro" id="IPR044876">
    <property type="entry name" value="HRDC_dom_sf"/>
</dbReference>
<evidence type="ECO:0000313" key="18">
    <source>
        <dbReference type="EMBL" id="AKU92150.1"/>
    </source>
</evidence>
<dbReference type="PROSITE" id="PS50967">
    <property type="entry name" value="HRDC"/>
    <property type="match status" value="1"/>
</dbReference>
<dbReference type="Pfam" id="PF16124">
    <property type="entry name" value="RecQ_Zn_bind"/>
    <property type="match status" value="1"/>
</dbReference>
<keyword evidence="6 18" id="KW-0347">Helicase</keyword>
<feature type="domain" description="Helicase C-terminal" evidence="17">
    <location>
        <begin position="221"/>
        <end position="368"/>
    </location>
</feature>
<dbReference type="GO" id="GO:0003677">
    <property type="term" value="F:DNA binding"/>
    <property type="evidence" value="ECO:0007669"/>
    <property type="project" value="UniProtKB-KW"/>
</dbReference>
<keyword evidence="7" id="KW-0067">ATP-binding</keyword>
<dbReference type="PATRIC" id="fig|1391653.3.peg.2642"/>
<dbReference type="CDD" id="cd18794">
    <property type="entry name" value="SF2_C_RecQ"/>
    <property type="match status" value="1"/>
</dbReference>
<dbReference type="InterPro" id="IPR036388">
    <property type="entry name" value="WH-like_DNA-bd_sf"/>
</dbReference>
<name>A0A0K1PF53_9BACT</name>
<keyword evidence="3" id="KW-0479">Metal-binding</keyword>
<proteinExistence type="inferred from homology"/>
<evidence type="ECO:0000313" key="19">
    <source>
        <dbReference type="Proteomes" id="UP000055590"/>
    </source>
</evidence>
<evidence type="ECO:0000256" key="2">
    <source>
        <dbReference type="ARBA" id="ARBA00005446"/>
    </source>
</evidence>
<evidence type="ECO:0000256" key="5">
    <source>
        <dbReference type="ARBA" id="ARBA00022801"/>
    </source>
</evidence>
<evidence type="ECO:0000256" key="11">
    <source>
        <dbReference type="ARBA" id="ARBA00034808"/>
    </source>
</evidence>
<keyword evidence="19" id="KW-1185">Reference proteome</keyword>
<dbReference type="InterPro" id="IPR004589">
    <property type="entry name" value="DNA_helicase_ATP-dep_RecQ"/>
</dbReference>
<dbReference type="GO" id="GO:0016787">
    <property type="term" value="F:hydrolase activity"/>
    <property type="evidence" value="ECO:0007669"/>
    <property type="project" value="UniProtKB-KW"/>
</dbReference>
<evidence type="ECO:0000256" key="10">
    <source>
        <dbReference type="ARBA" id="ARBA00034617"/>
    </source>
</evidence>
<evidence type="ECO:0000256" key="3">
    <source>
        <dbReference type="ARBA" id="ARBA00022723"/>
    </source>
</evidence>
<keyword evidence="5" id="KW-0378">Hydrolase</keyword>
<dbReference type="STRING" id="1391653.AKJ08_2537"/>
<dbReference type="Gene3D" id="3.40.50.300">
    <property type="entry name" value="P-loop containing nucleotide triphosphate hydrolases"/>
    <property type="match status" value="2"/>
</dbReference>
<evidence type="ECO:0000256" key="8">
    <source>
        <dbReference type="ARBA" id="ARBA00023125"/>
    </source>
</evidence>
<dbReference type="AlphaFoldDB" id="A0A0K1PF53"/>
<dbReference type="SMART" id="SM00490">
    <property type="entry name" value="HELICc"/>
    <property type="match status" value="1"/>
</dbReference>
<dbReference type="InterPro" id="IPR027417">
    <property type="entry name" value="P-loop_NTPase"/>
</dbReference>
<dbReference type="GO" id="GO:0006281">
    <property type="term" value="P:DNA repair"/>
    <property type="evidence" value="ECO:0007669"/>
    <property type="project" value="TreeGrafter"/>
</dbReference>
<dbReference type="RefSeq" id="WP_050726362.1">
    <property type="nucleotide sequence ID" value="NZ_CP012332.1"/>
</dbReference>
<dbReference type="Pfam" id="PF00270">
    <property type="entry name" value="DEAD"/>
    <property type="match status" value="1"/>
</dbReference>
<dbReference type="GO" id="GO:0043138">
    <property type="term" value="F:3'-5' DNA helicase activity"/>
    <property type="evidence" value="ECO:0007669"/>
    <property type="project" value="UniProtKB-EC"/>
</dbReference>
<protein>
    <recommendedName>
        <fullName evidence="12">ATP-dependent DNA helicase RecQ</fullName>
        <ecNumber evidence="11">5.6.2.4</ecNumber>
    </recommendedName>
    <alternativeName>
        <fullName evidence="13">DNA 3'-5' helicase RecQ</fullName>
    </alternativeName>
</protein>
<dbReference type="PANTHER" id="PTHR13710">
    <property type="entry name" value="DNA HELICASE RECQ FAMILY MEMBER"/>
    <property type="match status" value="1"/>
</dbReference>
<dbReference type="GO" id="GO:0005524">
    <property type="term" value="F:ATP binding"/>
    <property type="evidence" value="ECO:0007669"/>
    <property type="project" value="UniProtKB-KW"/>
</dbReference>
<dbReference type="Pfam" id="PF00570">
    <property type="entry name" value="HRDC"/>
    <property type="match status" value="1"/>
</dbReference>
<dbReference type="SMART" id="SM00341">
    <property type="entry name" value="HRDC"/>
    <property type="match status" value="1"/>
</dbReference>
<dbReference type="GO" id="GO:0009378">
    <property type="term" value="F:four-way junction helicase activity"/>
    <property type="evidence" value="ECO:0007669"/>
    <property type="project" value="TreeGrafter"/>
</dbReference>
<reference evidence="18 19" key="1">
    <citation type="submission" date="2015-08" db="EMBL/GenBank/DDBJ databases">
        <authorList>
            <person name="Babu N.S."/>
            <person name="Beckwith C.J."/>
            <person name="Beseler K.G."/>
            <person name="Brison A."/>
            <person name="Carone J.V."/>
            <person name="Caskin T.P."/>
            <person name="Diamond M."/>
            <person name="Durham M.E."/>
            <person name="Foxe J.M."/>
            <person name="Go M."/>
            <person name="Henderson B.A."/>
            <person name="Jones I.B."/>
            <person name="McGettigan J.A."/>
            <person name="Micheletti S.J."/>
            <person name="Nasrallah M.E."/>
            <person name="Ortiz D."/>
            <person name="Piller C.R."/>
            <person name="Privatt S.R."/>
            <person name="Schneider S.L."/>
            <person name="Sharp S."/>
            <person name="Smith T.C."/>
            <person name="Stanton J.D."/>
            <person name="Ullery H.E."/>
            <person name="Wilson R.J."/>
            <person name="Serrano M.G."/>
            <person name="Buck G."/>
            <person name="Lee V."/>
            <person name="Wang Y."/>
            <person name="Carvalho R."/>
            <person name="Voegtly L."/>
            <person name="Shi R."/>
            <person name="Duckworth R."/>
            <person name="Johnson A."/>
            <person name="Loviza R."/>
            <person name="Walstead R."/>
            <person name="Shah Z."/>
            <person name="Kiflezghi M."/>
            <person name="Wade K."/>
            <person name="Ball S.L."/>
            <person name="Bradley K.W."/>
            <person name="Asai D.J."/>
            <person name="Bowman C.A."/>
            <person name="Russell D.A."/>
            <person name="Pope W.H."/>
            <person name="Jacobs-Sera D."/>
            <person name="Hendrix R.W."/>
            <person name="Hatfull G.F."/>
        </authorList>
    </citation>
    <scope>NUCLEOTIDE SEQUENCE [LARGE SCALE GENOMIC DNA]</scope>
    <source>
        <strain evidence="18 19">DSM 27710</strain>
    </source>
</reference>
<dbReference type="GO" id="GO:0005737">
    <property type="term" value="C:cytoplasm"/>
    <property type="evidence" value="ECO:0007669"/>
    <property type="project" value="TreeGrafter"/>
</dbReference>
<evidence type="ECO:0000259" key="15">
    <source>
        <dbReference type="PROSITE" id="PS50967"/>
    </source>
</evidence>
<comment type="catalytic activity">
    <reaction evidence="10">
        <text>Couples ATP hydrolysis with the unwinding of duplex DNA by translocating in the 3'-5' direction.</text>
        <dbReference type="EC" id="5.6.2.4"/>
    </reaction>
</comment>
<dbReference type="PROSITE" id="PS51192">
    <property type="entry name" value="HELICASE_ATP_BIND_1"/>
    <property type="match status" value="1"/>
</dbReference>
<comment type="cofactor">
    <cofactor evidence="1">
        <name>Mg(2+)</name>
        <dbReference type="ChEBI" id="CHEBI:18420"/>
    </cofactor>
</comment>
<gene>
    <name evidence="18" type="ORF">AKJ08_2537</name>
</gene>
<dbReference type="Pfam" id="PF00271">
    <property type="entry name" value="Helicase_C"/>
    <property type="match status" value="1"/>
</dbReference>
<feature type="domain" description="Helicase ATP-binding" evidence="16">
    <location>
        <begin position="29"/>
        <end position="197"/>
    </location>
</feature>
<evidence type="ECO:0000256" key="6">
    <source>
        <dbReference type="ARBA" id="ARBA00022806"/>
    </source>
</evidence>
<dbReference type="PROSITE" id="PS51194">
    <property type="entry name" value="HELICASE_CTER"/>
    <property type="match status" value="1"/>
</dbReference>